<dbReference type="EMBL" id="JAUSTU010000003">
    <property type="protein sequence ID" value="MDQ0154732.1"/>
    <property type="molecule type" value="Genomic_DNA"/>
</dbReference>
<gene>
    <name evidence="1" type="ORF">J2S07_001036</name>
</gene>
<evidence type="ECO:0000313" key="1">
    <source>
        <dbReference type="EMBL" id="MDQ0154732.1"/>
    </source>
</evidence>
<dbReference type="Proteomes" id="UP001231362">
    <property type="component" value="Unassembled WGS sequence"/>
</dbReference>
<evidence type="ECO:0000313" key="2">
    <source>
        <dbReference type="Proteomes" id="UP001231362"/>
    </source>
</evidence>
<keyword evidence="2" id="KW-1185">Reference proteome</keyword>
<reference evidence="1 2" key="1">
    <citation type="submission" date="2023-07" db="EMBL/GenBank/DDBJ databases">
        <title>Genomic Encyclopedia of Type Strains, Phase IV (KMG-IV): sequencing the most valuable type-strain genomes for metagenomic binning, comparative biology and taxonomic classification.</title>
        <authorList>
            <person name="Goeker M."/>
        </authorList>
    </citation>
    <scope>NUCLEOTIDE SEQUENCE [LARGE SCALE GENOMIC DNA]</scope>
    <source>
        <strain evidence="1 2">DSM 23948</strain>
    </source>
</reference>
<sequence>MLKLFINYRDGDWLLDEKGQVKGVIKCLNKTTIRLKI</sequence>
<accession>A0ABT9V1A9</accession>
<organism evidence="1 2">
    <name type="scientific">Anoxybacillus andreesenii</name>
    <dbReference type="NCBI Taxonomy" id="1325932"/>
    <lineage>
        <taxon>Bacteria</taxon>
        <taxon>Bacillati</taxon>
        <taxon>Bacillota</taxon>
        <taxon>Bacilli</taxon>
        <taxon>Bacillales</taxon>
        <taxon>Anoxybacillaceae</taxon>
        <taxon>Anoxybacillus</taxon>
    </lineage>
</organism>
<protein>
    <submittedName>
        <fullName evidence="1">Uncharacterized protein</fullName>
    </submittedName>
</protein>
<comment type="caution">
    <text evidence="1">The sequence shown here is derived from an EMBL/GenBank/DDBJ whole genome shotgun (WGS) entry which is preliminary data.</text>
</comment>
<name>A0ABT9V1A9_9BACL</name>
<proteinExistence type="predicted"/>